<name>A0A327S096_9FLAO</name>
<feature type="transmembrane region" description="Helical" evidence="1">
    <location>
        <begin position="40"/>
        <end position="59"/>
    </location>
</feature>
<dbReference type="AlphaFoldDB" id="A0A327S096"/>
<comment type="caution">
    <text evidence="2">The sequence shown here is derived from an EMBL/GenBank/DDBJ whole genome shotgun (WGS) entry which is preliminary data.</text>
</comment>
<evidence type="ECO:0000313" key="2">
    <source>
        <dbReference type="EMBL" id="RAJ22251.1"/>
    </source>
</evidence>
<keyword evidence="1" id="KW-0812">Transmembrane</keyword>
<evidence type="ECO:0000256" key="1">
    <source>
        <dbReference type="SAM" id="Phobius"/>
    </source>
</evidence>
<accession>A0A327S096</accession>
<organism evidence="2 3">
    <name type="scientific">Gelidibacter algens</name>
    <dbReference type="NCBI Taxonomy" id="49280"/>
    <lineage>
        <taxon>Bacteria</taxon>
        <taxon>Pseudomonadati</taxon>
        <taxon>Bacteroidota</taxon>
        <taxon>Flavobacteriia</taxon>
        <taxon>Flavobacteriales</taxon>
        <taxon>Flavobacteriaceae</taxon>
        <taxon>Gelidibacter</taxon>
    </lineage>
</organism>
<dbReference type="Proteomes" id="UP000248987">
    <property type="component" value="Unassembled WGS sequence"/>
</dbReference>
<keyword evidence="3" id="KW-1185">Reference proteome</keyword>
<keyword evidence="1" id="KW-0472">Membrane</keyword>
<gene>
    <name evidence="2" type="ORF">LX77_02562</name>
</gene>
<dbReference type="EMBL" id="QLLQ01000010">
    <property type="protein sequence ID" value="RAJ22251.1"/>
    <property type="molecule type" value="Genomic_DNA"/>
</dbReference>
<keyword evidence="1" id="KW-1133">Transmembrane helix</keyword>
<protein>
    <submittedName>
        <fullName evidence="2">Uncharacterized protein</fullName>
    </submittedName>
</protein>
<proteinExistence type="predicted"/>
<evidence type="ECO:0000313" key="3">
    <source>
        <dbReference type="Proteomes" id="UP000248987"/>
    </source>
</evidence>
<reference evidence="2 3" key="1">
    <citation type="submission" date="2018-06" db="EMBL/GenBank/DDBJ databases">
        <title>Genomic Encyclopedia of Archaeal and Bacterial Type Strains, Phase II (KMG-II): from individual species to whole genera.</title>
        <authorList>
            <person name="Goeker M."/>
        </authorList>
    </citation>
    <scope>NUCLEOTIDE SEQUENCE [LARGE SCALE GENOMIC DNA]</scope>
    <source>
        <strain evidence="2 3">DSM 12408</strain>
    </source>
</reference>
<sequence>MFDIYHHSLPNYPLKDVLFVKTIRVSLTNVIFVGILKNNILIFDLVIFLYINSFNILMFN</sequence>